<keyword evidence="3 8" id="KW-0812">Transmembrane</keyword>
<dbReference type="InterPro" id="IPR058533">
    <property type="entry name" value="Cation_efflux_TM"/>
</dbReference>
<feature type="transmembrane region" description="Helical" evidence="8">
    <location>
        <begin position="68"/>
        <end position="86"/>
    </location>
</feature>
<dbReference type="RefSeq" id="WP_369665282.1">
    <property type="nucleotide sequence ID" value="NZ_JBDKXB010000001.1"/>
</dbReference>
<evidence type="ECO:0000259" key="9">
    <source>
        <dbReference type="Pfam" id="PF01545"/>
    </source>
</evidence>
<evidence type="ECO:0000256" key="3">
    <source>
        <dbReference type="ARBA" id="ARBA00022692"/>
    </source>
</evidence>
<comment type="subcellular location">
    <subcellularLocation>
        <location evidence="1">Membrane</location>
        <topology evidence="1">Multi-pass membrane protein</topology>
    </subcellularLocation>
</comment>
<keyword evidence="4" id="KW-0864">Zinc transport</keyword>
<dbReference type="PANTHER" id="PTHR45755">
    <property type="match status" value="1"/>
</dbReference>
<organism evidence="10 11">
    <name type="scientific">Thioalkalicoccus limnaeus</name>
    <dbReference type="NCBI Taxonomy" id="120681"/>
    <lineage>
        <taxon>Bacteria</taxon>
        <taxon>Pseudomonadati</taxon>
        <taxon>Pseudomonadota</taxon>
        <taxon>Gammaproteobacteria</taxon>
        <taxon>Chromatiales</taxon>
        <taxon>Chromatiaceae</taxon>
        <taxon>Thioalkalicoccus</taxon>
    </lineage>
</organism>
<feature type="transmembrane region" description="Helical" evidence="8">
    <location>
        <begin position="106"/>
        <end position="124"/>
    </location>
</feature>
<feature type="transmembrane region" description="Helical" evidence="8">
    <location>
        <begin position="228"/>
        <end position="246"/>
    </location>
</feature>
<name>A0ABV4BAU9_9GAMM</name>
<proteinExistence type="predicted"/>
<feature type="transmembrane region" description="Helical" evidence="8">
    <location>
        <begin position="38"/>
        <end position="62"/>
    </location>
</feature>
<keyword evidence="6" id="KW-0406">Ion transport</keyword>
<dbReference type="SUPFAM" id="SSF161111">
    <property type="entry name" value="Cation efflux protein transmembrane domain-like"/>
    <property type="match status" value="1"/>
</dbReference>
<dbReference type="NCBIfam" id="TIGR01297">
    <property type="entry name" value="CDF"/>
    <property type="match status" value="1"/>
</dbReference>
<evidence type="ECO:0000256" key="5">
    <source>
        <dbReference type="ARBA" id="ARBA00022989"/>
    </source>
</evidence>
<accession>A0ABV4BAU9</accession>
<feature type="transmembrane region" description="Helical" evidence="8">
    <location>
        <begin position="136"/>
        <end position="160"/>
    </location>
</feature>
<feature type="domain" description="Cation efflux protein transmembrane" evidence="9">
    <location>
        <begin position="38"/>
        <end position="254"/>
    </location>
</feature>
<evidence type="ECO:0000256" key="1">
    <source>
        <dbReference type="ARBA" id="ARBA00004141"/>
    </source>
</evidence>
<evidence type="ECO:0000256" key="7">
    <source>
        <dbReference type="ARBA" id="ARBA00023136"/>
    </source>
</evidence>
<keyword evidence="4" id="KW-0862">Zinc</keyword>
<dbReference type="PANTHER" id="PTHR45755:SF4">
    <property type="entry name" value="ZINC TRANSPORTER 7"/>
    <property type="match status" value="1"/>
</dbReference>
<evidence type="ECO:0000256" key="6">
    <source>
        <dbReference type="ARBA" id="ARBA00023065"/>
    </source>
</evidence>
<comment type="caution">
    <text evidence="10">The sequence shown here is derived from an EMBL/GenBank/DDBJ whole genome shotgun (WGS) entry which is preliminary data.</text>
</comment>
<evidence type="ECO:0000256" key="8">
    <source>
        <dbReference type="SAM" id="Phobius"/>
    </source>
</evidence>
<evidence type="ECO:0000256" key="2">
    <source>
        <dbReference type="ARBA" id="ARBA00022448"/>
    </source>
</evidence>
<keyword evidence="7 8" id="KW-0472">Membrane</keyword>
<sequence length="342" mass="36099">MALPSDALPVTDRCLDAAPIHDHDFGQGRPRRAERRTLVVMVLTLVTMFAEVAGGLITGSMALLADGIHMGGHSIALGLAAGAYYLARRHAQDRRFSLGSGKIMDLTAYTSALLLVVTTLWLVVESVHRLLDPQALRAAEALAVAVIGLVVNLVSAWLLAGAHEHHRADAHDDGDSAVAGAAAHGHGHDQDHNLRAALVHVLADALTSIAAIAGLIAAWLWGWNWLDPVIALIAAVVIMKWAIGLLRRTGAILLDSEGPAALRDQVTERLEGVGPSRVTDLHLWSVGQGGWTLVASVVTHASVSPQDYRLALGSVHGLHHPIIEIHHCRLCPAQPTGSGGPG</sequence>
<reference evidence="10 11" key="1">
    <citation type="submission" date="2024-05" db="EMBL/GenBank/DDBJ databases">
        <title>Genome Sequence and Characterization of the New Strain Purple Sulfur Bacterium of Genus Thioalkalicoccus.</title>
        <authorList>
            <person name="Bryantseva I.A."/>
            <person name="Kyndt J.A."/>
            <person name="Imhoff J.F."/>
        </authorList>
    </citation>
    <scope>NUCLEOTIDE SEQUENCE [LARGE SCALE GENOMIC DNA]</scope>
    <source>
        <strain evidence="10 11">Um2</strain>
    </source>
</reference>
<evidence type="ECO:0000313" key="11">
    <source>
        <dbReference type="Proteomes" id="UP001564408"/>
    </source>
</evidence>
<gene>
    <name evidence="10" type="primary">dmeF</name>
    <name evidence="10" type="ORF">ABC977_00570</name>
</gene>
<dbReference type="InterPro" id="IPR002524">
    <property type="entry name" value="Cation_efflux"/>
</dbReference>
<dbReference type="Proteomes" id="UP001564408">
    <property type="component" value="Unassembled WGS sequence"/>
</dbReference>
<evidence type="ECO:0000256" key="4">
    <source>
        <dbReference type="ARBA" id="ARBA00022906"/>
    </source>
</evidence>
<dbReference type="Gene3D" id="1.20.1510.10">
    <property type="entry name" value="Cation efflux protein transmembrane domain"/>
    <property type="match status" value="1"/>
</dbReference>
<dbReference type="InterPro" id="IPR027469">
    <property type="entry name" value="Cation_efflux_TMD_sf"/>
</dbReference>
<keyword evidence="2" id="KW-0813">Transport</keyword>
<protein>
    <submittedName>
        <fullName evidence="10">CDF family Co(II)/Ni(II) efflux transporter DmeF</fullName>
    </submittedName>
</protein>
<keyword evidence="5 8" id="KW-1133">Transmembrane helix</keyword>
<dbReference type="NCBIfam" id="NF033827">
    <property type="entry name" value="CDF_efflux_DmeF"/>
    <property type="match status" value="1"/>
</dbReference>
<dbReference type="InterPro" id="IPR045316">
    <property type="entry name" value="Msc2-like"/>
</dbReference>
<dbReference type="EMBL" id="JBDKXB010000001">
    <property type="protein sequence ID" value="MEY6430899.1"/>
    <property type="molecule type" value="Genomic_DNA"/>
</dbReference>
<evidence type="ECO:0000313" key="10">
    <source>
        <dbReference type="EMBL" id="MEY6430899.1"/>
    </source>
</evidence>
<dbReference type="Pfam" id="PF01545">
    <property type="entry name" value="Cation_efflux"/>
    <property type="match status" value="1"/>
</dbReference>
<keyword evidence="11" id="KW-1185">Reference proteome</keyword>
<feature type="transmembrane region" description="Helical" evidence="8">
    <location>
        <begin position="201"/>
        <end position="222"/>
    </location>
</feature>